<reference evidence="1" key="1">
    <citation type="submission" date="2022-07" db="EMBL/GenBank/DDBJ databases">
        <title>Genome Sequence of Lecanicillium saksenae.</title>
        <authorList>
            <person name="Buettner E."/>
        </authorList>
    </citation>
    <scope>NUCLEOTIDE SEQUENCE</scope>
    <source>
        <strain evidence="1">VT-O1</strain>
    </source>
</reference>
<comment type="caution">
    <text evidence="1">The sequence shown here is derived from an EMBL/GenBank/DDBJ whole genome shotgun (WGS) entry which is preliminary data.</text>
</comment>
<sequence length="288" mass="31233">MLALSSLLWLATWPFAASGSPLANTRKKNDWSCTSAKHPNPVVLLHGMGANDDLNFITMEPWLQKQGFCTFSLTYGVTPPYPPFVGGLQPISESSKEVAAFIRQVQQRTGAAKVDLVGHSEGAMQSLYVPKVQGVSSIVDNIVAIAPPTHGATASGFLTLVENIPFLTPDLRSKILDGVNCGMCKDVFAGGPFDKRLNDGQPVKQPGNKITIITSRHDEAVTPTDTAFVYEDGVNNIYVQDYCPLDIVGHLGEAVDLNVFNLILNSLENQVGRKFTCSLVQVPVRRHL</sequence>
<evidence type="ECO:0000313" key="1">
    <source>
        <dbReference type="EMBL" id="KAJ3498201.1"/>
    </source>
</evidence>
<evidence type="ECO:0000313" key="2">
    <source>
        <dbReference type="Proteomes" id="UP001148737"/>
    </source>
</evidence>
<protein>
    <submittedName>
        <fullName evidence="1">Uncharacterized protein</fullName>
    </submittedName>
</protein>
<proteinExistence type="predicted"/>
<name>A0ACC1R436_9HYPO</name>
<accession>A0ACC1R436</accession>
<organism evidence="1 2">
    <name type="scientific">Lecanicillium saksenae</name>
    <dbReference type="NCBI Taxonomy" id="468837"/>
    <lineage>
        <taxon>Eukaryota</taxon>
        <taxon>Fungi</taxon>
        <taxon>Dikarya</taxon>
        <taxon>Ascomycota</taxon>
        <taxon>Pezizomycotina</taxon>
        <taxon>Sordariomycetes</taxon>
        <taxon>Hypocreomycetidae</taxon>
        <taxon>Hypocreales</taxon>
        <taxon>Cordycipitaceae</taxon>
        <taxon>Lecanicillium</taxon>
    </lineage>
</organism>
<dbReference type="EMBL" id="JANAKD010000064">
    <property type="protein sequence ID" value="KAJ3498201.1"/>
    <property type="molecule type" value="Genomic_DNA"/>
</dbReference>
<keyword evidence="2" id="KW-1185">Reference proteome</keyword>
<gene>
    <name evidence="1" type="ORF">NLG97_g1316</name>
</gene>
<dbReference type="Proteomes" id="UP001148737">
    <property type="component" value="Unassembled WGS sequence"/>
</dbReference>